<keyword evidence="1" id="KW-1185">Reference proteome</keyword>
<dbReference type="WBParaSite" id="ALUE_0002312901-mRNA-1">
    <property type="protein sequence ID" value="ALUE_0002312901-mRNA-1"/>
    <property type="gene ID" value="ALUE_0002312901"/>
</dbReference>
<evidence type="ECO:0000313" key="2">
    <source>
        <dbReference type="WBParaSite" id="ALUE_0002312901-mRNA-1"/>
    </source>
</evidence>
<dbReference type="Proteomes" id="UP000036681">
    <property type="component" value="Unplaced"/>
</dbReference>
<evidence type="ECO:0000313" key="1">
    <source>
        <dbReference type="Proteomes" id="UP000036681"/>
    </source>
</evidence>
<accession>A0A0M3IWK1</accession>
<reference evidence="2" key="1">
    <citation type="submission" date="2017-02" db="UniProtKB">
        <authorList>
            <consortium name="WormBaseParasite"/>
        </authorList>
    </citation>
    <scope>IDENTIFICATION</scope>
</reference>
<dbReference type="AlphaFoldDB" id="A0A0M3IWK1"/>
<proteinExistence type="predicted"/>
<organism evidence="1 2">
    <name type="scientific">Ascaris lumbricoides</name>
    <name type="common">Giant roundworm</name>
    <dbReference type="NCBI Taxonomy" id="6252"/>
    <lineage>
        <taxon>Eukaryota</taxon>
        <taxon>Metazoa</taxon>
        <taxon>Ecdysozoa</taxon>
        <taxon>Nematoda</taxon>
        <taxon>Chromadorea</taxon>
        <taxon>Rhabditida</taxon>
        <taxon>Spirurina</taxon>
        <taxon>Ascaridomorpha</taxon>
        <taxon>Ascaridoidea</taxon>
        <taxon>Ascarididae</taxon>
        <taxon>Ascaris</taxon>
    </lineage>
</organism>
<name>A0A0M3IWK1_ASCLU</name>
<sequence length="69" mass="7715">MALDDLSTWALRDGVVTEGFICTYDVEIIENNAPFADVALQGRQRGDATADYPEQTRDTVCIHSSKNYF</sequence>
<protein>
    <submittedName>
        <fullName evidence="2">Transposase</fullName>
    </submittedName>
</protein>